<dbReference type="AlphaFoldDB" id="A0A0K2E8M2"/>
<protein>
    <submittedName>
        <fullName evidence="13">Type VII secretion protein EssA</fullName>
    </submittedName>
</protein>
<dbReference type="EMBL" id="FILL01000016">
    <property type="protein sequence ID" value="CYX71343.1"/>
    <property type="molecule type" value="Genomic_DNA"/>
</dbReference>
<feature type="transmembrane region" description="Helical" evidence="1">
    <location>
        <begin position="122"/>
        <end position="145"/>
    </location>
</feature>
<keyword evidence="1" id="KW-0472">Membrane</keyword>
<dbReference type="Proteomes" id="UP000305165">
    <property type="component" value="Unassembled WGS sequence"/>
</dbReference>
<keyword evidence="1" id="KW-1133">Transmembrane helix</keyword>
<reference evidence="9" key="7">
    <citation type="submission" date="2023-11" db="EMBL/GenBank/DDBJ databases">
        <title>Antimicrobial resistance in invasive Streptococcus suis isolated in Spain and the associated genetic mechanisms.</title>
        <authorList>
            <person name="Uruen C."/>
            <person name="Arenas J.A."/>
        </authorList>
    </citation>
    <scope>NUCLEOTIDE SEQUENCE</scope>
    <source>
        <strain evidence="9">Ss_70</strain>
    </source>
</reference>
<evidence type="ECO:0000313" key="17">
    <source>
        <dbReference type="Proteomes" id="UP000074356"/>
    </source>
</evidence>
<evidence type="ECO:0000313" key="10">
    <source>
        <dbReference type="EMBL" id="NQP83598.1"/>
    </source>
</evidence>
<dbReference type="Proteomes" id="UP000323128">
    <property type="component" value="Chromosome"/>
</dbReference>
<keyword evidence="1" id="KW-0812">Transmembrane</keyword>
<dbReference type="Proteomes" id="UP000748881">
    <property type="component" value="Unassembled WGS sequence"/>
</dbReference>
<dbReference type="PATRIC" id="fig|1307.466.peg.2100"/>
<name>A0A0K2E8M2_STRSU</name>
<dbReference type="EMBL" id="FIGH01000002">
    <property type="protein sequence ID" value="CYU43097.1"/>
    <property type="molecule type" value="Genomic_DNA"/>
</dbReference>
<reference evidence="12 19" key="4">
    <citation type="submission" date="2019-04" db="EMBL/GenBank/DDBJ databases">
        <title>Genome analysis of Streptococcus suis strain WUSS424.</title>
        <authorList>
            <person name="Chen H."/>
            <person name="Gao X."/>
            <person name="Wu Z."/>
        </authorList>
    </citation>
    <scope>NUCLEOTIDE SEQUENCE [LARGE SCALE GENOMIC DNA]</scope>
    <source>
        <strain evidence="12 19">WUSS424</strain>
    </source>
</reference>
<evidence type="ECO:0000313" key="20">
    <source>
        <dbReference type="Proteomes" id="UP000306426"/>
    </source>
</evidence>
<dbReference type="EMBL" id="SSXK01000010">
    <property type="protein sequence ID" value="TII04380.1"/>
    <property type="molecule type" value="Genomic_DNA"/>
</dbReference>
<evidence type="ECO:0000313" key="18">
    <source>
        <dbReference type="Proteomes" id="UP000074664"/>
    </source>
</evidence>
<dbReference type="EMBL" id="FIIB01000010">
    <property type="protein sequence ID" value="CYV63659.1"/>
    <property type="molecule type" value="Genomic_DNA"/>
</dbReference>
<evidence type="ECO:0000313" key="15">
    <source>
        <dbReference type="Proteomes" id="UP000072933"/>
    </source>
</evidence>
<dbReference type="NCBIfam" id="TIGR03927">
    <property type="entry name" value="T7SS_EssA_Firm"/>
    <property type="match status" value="1"/>
</dbReference>
<evidence type="ECO:0000313" key="13">
    <source>
        <dbReference type="EMBL" id="TII04380.1"/>
    </source>
</evidence>
<evidence type="ECO:0000256" key="1">
    <source>
        <dbReference type="SAM" id="Phobius"/>
    </source>
</evidence>
<dbReference type="EMBL" id="SSXO01000004">
    <property type="protein sequence ID" value="TIH99428.1"/>
    <property type="molecule type" value="Genomic_DNA"/>
</dbReference>
<dbReference type="EMBL" id="JAWWZK010000008">
    <property type="protein sequence ID" value="MDX5037703.1"/>
    <property type="molecule type" value="Genomic_DNA"/>
</dbReference>
<dbReference type="OrthoDB" id="2221885at2"/>
<dbReference type="Proteomes" id="UP000072353">
    <property type="component" value="Unassembled WGS sequence"/>
</dbReference>
<evidence type="ECO:0000313" key="4">
    <source>
        <dbReference type="EMBL" id="CYU43097.1"/>
    </source>
</evidence>
<evidence type="ECO:0000313" key="11">
    <source>
        <dbReference type="EMBL" id="NVH35811.1"/>
    </source>
</evidence>
<keyword evidence="2" id="KW-0732">Signal</keyword>
<evidence type="ECO:0000256" key="2">
    <source>
        <dbReference type="SAM" id="SignalP"/>
    </source>
</evidence>
<dbReference type="Proteomes" id="UP000306426">
    <property type="component" value="Unassembled WGS sequence"/>
</dbReference>
<evidence type="ECO:0000313" key="6">
    <source>
        <dbReference type="EMBL" id="CYV63659.1"/>
    </source>
</evidence>
<dbReference type="Proteomes" id="UP000074356">
    <property type="component" value="Unassembled WGS sequence"/>
</dbReference>
<dbReference type="InterPro" id="IPR018920">
    <property type="entry name" value="EssA/YueC"/>
</dbReference>
<reference evidence="14 15" key="1">
    <citation type="submission" date="2016-02" db="EMBL/GenBank/DDBJ databases">
        <authorList>
            <consortium name="Pathogen Informatics"/>
        </authorList>
    </citation>
    <scope>NUCLEOTIDE SEQUENCE [LARGE SCALE GENOMIC DNA]</scope>
    <source>
        <strain evidence="4 18">LSS30</strain>
        <strain evidence="5 16">LSS48</strain>
        <strain evidence="6 17">LSS78</strain>
        <strain evidence="7 15">LSS8</strain>
        <strain evidence="8 14">SS975</strain>
    </source>
</reference>
<reference evidence="11 21" key="6">
    <citation type="submission" date="2020-06" db="EMBL/GenBank/DDBJ databases">
        <title>Pan-genome analysis of Streptococcus suis serotype 2 revealed genomic diversity among strains of different virulence.</title>
        <authorList>
            <person name="Guo G."/>
            <person name="Zhang W."/>
        </authorList>
    </citation>
    <scope>NUCLEOTIDE SEQUENCE [LARGE SCALE GENOMIC DNA]</scope>
    <source>
        <strain evidence="11 21">ZJ92091101</strain>
    </source>
</reference>
<evidence type="ECO:0000313" key="9">
    <source>
        <dbReference type="EMBL" id="MDX5037703.1"/>
    </source>
</evidence>
<evidence type="ECO:0000313" key="7">
    <source>
        <dbReference type="EMBL" id="CYW06775.1"/>
    </source>
</evidence>
<evidence type="ECO:0000313" key="16">
    <source>
        <dbReference type="Proteomes" id="UP000073485"/>
    </source>
</evidence>
<dbReference type="Proteomes" id="UP000548355">
    <property type="component" value="Unassembled WGS sequence"/>
</dbReference>
<dbReference type="EMBL" id="CP017088">
    <property type="protein sequence ID" value="ASW50401.1"/>
    <property type="molecule type" value="Genomic_DNA"/>
</dbReference>
<evidence type="ECO:0000313" key="19">
    <source>
        <dbReference type="Proteomes" id="UP000305165"/>
    </source>
</evidence>
<organism evidence="13 20">
    <name type="scientific">Streptococcus suis</name>
    <dbReference type="NCBI Taxonomy" id="1307"/>
    <lineage>
        <taxon>Bacteria</taxon>
        <taxon>Bacillati</taxon>
        <taxon>Bacillota</taxon>
        <taxon>Bacilli</taxon>
        <taxon>Lactobacillales</taxon>
        <taxon>Streptococcaceae</taxon>
        <taxon>Streptococcus</taxon>
    </lineage>
</organism>
<feature type="chain" id="PRO_5015041746" evidence="2">
    <location>
        <begin position="22"/>
        <end position="154"/>
    </location>
</feature>
<sequence>MKKIALVLSCLVLFLPVGIEASELGDNSLQIDSSRIEVEKEKKIGSQDLLVQSLFLAPDQAELTAKKEADQVLLEHQLNSLFQTGEKPSTDILQVGTLFDTRTHKVMTTKVDSGTEGAPAGLLSGLFFASIVVGILLLASLATYLMGKDEVGQE</sequence>
<reference evidence="10" key="5">
    <citation type="submission" date="2020-05" db="EMBL/GenBank/DDBJ databases">
        <title>Linking phenotype, genotype and ecology: antimicrobial resistance in the zoonotic pathogen Streptococcus suis.</title>
        <authorList>
            <person name="Hadjirin N.F."/>
            <person name="Miller E.L."/>
            <person name="Murray G.R."/>
            <person name="Yen P.L.K."/>
            <person name="Phuc H.D."/>
            <person name="Wileman T.M."/>
            <person name="Hernandez-Garcia J."/>
            <person name="Williamson S.M."/>
            <person name="Parkhill J."/>
            <person name="Maskell D.J."/>
            <person name="Zhou R."/>
            <person name="Fittipaldi N."/>
            <person name="Gottschalk M."/>
            <person name="Tucker A.D.W."/>
            <person name="Hoa N.T."/>
            <person name="Welch J."/>
            <person name="Weinert L.A."/>
        </authorList>
    </citation>
    <scope>NUCLEOTIDE SEQUENCE</scope>
    <source>
        <strain evidence="10">TMW_SS111</strain>
    </source>
</reference>
<accession>A0A0K2E8M2</accession>
<evidence type="ECO:0000313" key="21">
    <source>
        <dbReference type="Proteomes" id="UP000548355"/>
    </source>
</evidence>
<reference evidence="3" key="2">
    <citation type="submission" date="2016-08" db="EMBL/GenBank/DDBJ databases">
        <title>Streptococcus suis SRD478 Genome sequencing and assembly.</title>
        <authorList>
            <person name="Nicholson T.L."/>
            <person name="Bayles D.O."/>
            <person name="Shore S.M."/>
        </authorList>
    </citation>
    <scope>NUCLEOTIDE SEQUENCE [LARGE SCALE GENOMIC DNA]</scope>
    <source>
        <strain evidence="3">SRD478</strain>
    </source>
</reference>
<dbReference type="EMBL" id="FIID01000020">
    <property type="protein sequence ID" value="CYW06775.1"/>
    <property type="molecule type" value="Genomic_DNA"/>
</dbReference>
<dbReference type="RefSeq" id="WP_013730613.1">
    <property type="nucleotide sequence ID" value="NZ_AP023392.1"/>
</dbReference>
<feature type="signal peptide" evidence="2">
    <location>
        <begin position="1"/>
        <end position="21"/>
    </location>
</feature>
<gene>
    <name evidence="13" type="primary">essA</name>
    <name evidence="3" type="ORF">A7J08_08995</name>
    <name evidence="13" type="ORF">E8L09_04660</name>
    <name evidence="7" type="ORF">ERS132370_01677</name>
    <name evidence="4" type="ORF">ERS132392_00697</name>
    <name evidence="5" type="ORF">ERS132410_00269</name>
    <name evidence="6" type="ORF">ERS132440_01330</name>
    <name evidence="8" type="ORF">ERS132521_01673</name>
    <name evidence="12" type="ORF">FAJ39_07685</name>
    <name evidence="10" type="ORF">HO898_07735</name>
    <name evidence="11" type="ORF">HU146_00770</name>
    <name evidence="9" type="ORF">SHY70_05335</name>
</gene>
<dbReference type="Proteomes" id="UP000073485">
    <property type="component" value="Unassembled WGS sequence"/>
</dbReference>
<reference evidence="13 20" key="3">
    <citation type="submission" date="2019-04" db="EMBL/GenBank/DDBJ databases">
        <title>Genome analysis of Streptococcus suis strain WUSS286.</title>
        <authorList>
            <person name="Chen H."/>
            <person name="Gao X."/>
            <person name="Wu Z."/>
        </authorList>
    </citation>
    <scope>NUCLEOTIDE SEQUENCE [LARGE SCALE GENOMIC DNA]</scope>
    <source>
        <strain evidence="13 20">WUSS286</strain>
    </source>
</reference>
<dbReference type="Proteomes" id="UP000074664">
    <property type="component" value="Unassembled WGS sequence"/>
</dbReference>
<dbReference type="EMBL" id="JABXEU010000001">
    <property type="protein sequence ID" value="NVH35811.1"/>
    <property type="molecule type" value="Genomic_DNA"/>
</dbReference>
<evidence type="ECO:0000313" key="5">
    <source>
        <dbReference type="EMBL" id="CYU47077.1"/>
    </source>
</evidence>
<evidence type="ECO:0000313" key="12">
    <source>
        <dbReference type="EMBL" id="TIH99428.1"/>
    </source>
</evidence>
<evidence type="ECO:0000313" key="8">
    <source>
        <dbReference type="EMBL" id="CYX71343.1"/>
    </source>
</evidence>
<dbReference type="Proteomes" id="UP001270004">
    <property type="component" value="Unassembled WGS sequence"/>
</dbReference>
<evidence type="ECO:0000313" key="14">
    <source>
        <dbReference type="Proteomes" id="UP000072353"/>
    </source>
</evidence>
<dbReference type="RefSeq" id="WP_053867323.1">
    <property type="nucleotide sequence ID" value="NZ_CP030010.1"/>
</dbReference>
<evidence type="ECO:0000313" key="3">
    <source>
        <dbReference type="EMBL" id="ASW50401.1"/>
    </source>
</evidence>
<proteinExistence type="predicted"/>
<dbReference type="EMBL" id="FIGO01000002">
    <property type="protein sequence ID" value="CYU47077.1"/>
    <property type="molecule type" value="Genomic_DNA"/>
</dbReference>
<dbReference type="Proteomes" id="UP000072933">
    <property type="component" value="Unassembled WGS sequence"/>
</dbReference>
<dbReference type="EMBL" id="JABLKP010000009">
    <property type="protein sequence ID" value="NQP83598.1"/>
    <property type="molecule type" value="Genomic_DNA"/>
</dbReference>